<accession>S3LB92</accession>
<dbReference type="GeneID" id="301461547"/>
<dbReference type="HOGENOM" id="CLU_117672_0_0_12"/>
<dbReference type="AlphaFoldDB" id="S3LB92"/>
<evidence type="ECO:0008006" key="3">
    <source>
        <dbReference type="Google" id="ProtNLM"/>
    </source>
</evidence>
<dbReference type="EMBL" id="ATFC01000008">
    <property type="protein sequence ID" value="EPF46806.1"/>
    <property type="molecule type" value="Genomic_DNA"/>
</dbReference>
<dbReference type="Proteomes" id="UP000014605">
    <property type="component" value="Unassembled WGS sequence"/>
</dbReference>
<dbReference type="PATRIC" id="fig|1125702.3.peg.1439"/>
<comment type="caution">
    <text evidence="1">The sequence shown here is derived from an EMBL/GenBank/DDBJ whole genome shotgun (WGS) entry which is preliminary data.</text>
</comment>
<dbReference type="PROSITE" id="PS51257">
    <property type="entry name" value="PROKAR_LIPOPROTEIN"/>
    <property type="match status" value="1"/>
</dbReference>
<evidence type="ECO:0000313" key="2">
    <source>
        <dbReference type="Proteomes" id="UP000014605"/>
    </source>
</evidence>
<organism evidence="1 2">
    <name type="scientific">Treponema vincentii F0403</name>
    <dbReference type="NCBI Taxonomy" id="1125702"/>
    <lineage>
        <taxon>Bacteria</taxon>
        <taxon>Pseudomonadati</taxon>
        <taxon>Spirochaetota</taxon>
        <taxon>Spirochaetia</taxon>
        <taxon>Spirochaetales</taxon>
        <taxon>Treponemataceae</taxon>
        <taxon>Treponema</taxon>
    </lineage>
</organism>
<reference evidence="1 2" key="1">
    <citation type="submission" date="2013-04" db="EMBL/GenBank/DDBJ databases">
        <title>The Genome Sequence of Treponema vincentii F0403.</title>
        <authorList>
            <consortium name="The Broad Institute Genomics Platform"/>
            <person name="Earl A."/>
            <person name="Ward D."/>
            <person name="Feldgarden M."/>
            <person name="Gevers D."/>
            <person name="Leonetti C."/>
            <person name="Izard J."/>
            <person name="Walker B."/>
            <person name="Young S."/>
            <person name="Zeng Q."/>
            <person name="Gargeya S."/>
            <person name="Fitzgerald M."/>
            <person name="Haas B."/>
            <person name="Abouelleil A."/>
            <person name="Allen A.W."/>
            <person name="Alvarado L."/>
            <person name="Arachchi H.M."/>
            <person name="Berlin A.M."/>
            <person name="Chapman S.B."/>
            <person name="Gainer-Dewar J."/>
            <person name="Goldberg J."/>
            <person name="Griggs A."/>
            <person name="Gujja S."/>
            <person name="Hansen M."/>
            <person name="Howarth C."/>
            <person name="Imamovic A."/>
            <person name="Ireland A."/>
            <person name="Larimer J."/>
            <person name="McCowan C."/>
            <person name="Murphy C."/>
            <person name="Pearson M."/>
            <person name="Poon T.W."/>
            <person name="Priest M."/>
            <person name="Roberts A."/>
            <person name="Saif S."/>
            <person name="Shea T."/>
            <person name="Sisk P."/>
            <person name="Sykes S."/>
            <person name="Wortman J."/>
            <person name="Nusbaum C."/>
            <person name="Birren B."/>
        </authorList>
    </citation>
    <scope>NUCLEOTIDE SEQUENCE [LARGE SCALE GENOMIC DNA]</scope>
    <source>
        <strain evidence="1 2">F0403</strain>
    </source>
</reference>
<evidence type="ECO:0000313" key="1">
    <source>
        <dbReference type="EMBL" id="EPF46806.1"/>
    </source>
</evidence>
<sequence>MKKIAVLLVLVLVLAGCGKKESGIFTVQNDSSYPVTFSIGQDYKTEKYTLESGKTKDVAWKQYVLFHSVSPSGIITWQESSNKVVITNNTPAYKYQVRNSVTPITMLDSNQNILSENDEKADSLPIPEGESEIECFKPMTQQSIILDKGTPFTIGTKQYTPIEKIESSYYFNENDGGKIKTSKINIVIENNLIIIYK</sequence>
<gene>
    <name evidence="1" type="ORF">HMPREF1222_01385</name>
</gene>
<protein>
    <recommendedName>
        <fullName evidence="3">Lipoprotein</fullName>
    </recommendedName>
</protein>
<proteinExistence type="predicted"/>
<dbReference type="RefSeq" id="WP_016518788.1">
    <property type="nucleotide sequence ID" value="NZ_KE332512.1"/>
</dbReference>
<keyword evidence="2" id="KW-1185">Reference proteome</keyword>
<name>S3LB92_9SPIR</name>